<accession>A0AB36TC03</accession>
<organism evidence="8 9">
    <name type="scientific">Acetivibrio thermocellus AD2</name>
    <dbReference type="NCBI Taxonomy" id="1138384"/>
    <lineage>
        <taxon>Bacteria</taxon>
        <taxon>Bacillati</taxon>
        <taxon>Bacillota</taxon>
        <taxon>Clostridia</taxon>
        <taxon>Eubacteriales</taxon>
        <taxon>Oscillospiraceae</taxon>
        <taxon>Acetivibrio</taxon>
    </lineage>
</organism>
<dbReference type="AlphaFoldDB" id="A0AB36TC03"/>
<evidence type="ECO:0000256" key="6">
    <source>
        <dbReference type="ARBA" id="ARBA00023014"/>
    </source>
</evidence>
<dbReference type="InterPro" id="IPR034391">
    <property type="entry name" value="AdoMet-like_SPASM_containing"/>
</dbReference>
<evidence type="ECO:0000256" key="3">
    <source>
        <dbReference type="ARBA" id="ARBA00022691"/>
    </source>
</evidence>
<evidence type="ECO:0000256" key="1">
    <source>
        <dbReference type="ARBA" id="ARBA00001966"/>
    </source>
</evidence>
<dbReference type="GO" id="GO:0046872">
    <property type="term" value="F:metal ion binding"/>
    <property type="evidence" value="ECO:0007669"/>
    <property type="project" value="UniProtKB-KW"/>
</dbReference>
<name>A0AB36TC03_ACETH</name>
<dbReference type="EMBL" id="PDBW01000001">
    <property type="protein sequence ID" value="PFH01413.1"/>
    <property type="molecule type" value="Genomic_DNA"/>
</dbReference>
<dbReference type="InterPro" id="IPR023885">
    <property type="entry name" value="4Fe4S-binding_SPASM_dom"/>
</dbReference>
<evidence type="ECO:0000259" key="7">
    <source>
        <dbReference type="PROSITE" id="PS51918"/>
    </source>
</evidence>
<dbReference type="SUPFAM" id="SSF102114">
    <property type="entry name" value="Radical SAM enzymes"/>
    <property type="match status" value="1"/>
</dbReference>
<evidence type="ECO:0000313" key="9">
    <source>
        <dbReference type="Proteomes" id="UP000223596"/>
    </source>
</evidence>
<dbReference type="Proteomes" id="UP000223596">
    <property type="component" value="Unassembled WGS sequence"/>
</dbReference>
<dbReference type="CDD" id="cd01335">
    <property type="entry name" value="Radical_SAM"/>
    <property type="match status" value="1"/>
</dbReference>
<dbReference type="PANTHER" id="PTHR11228:SF7">
    <property type="entry name" value="PQQA PEPTIDE CYCLASE"/>
    <property type="match status" value="1"/>
</dbReference>
<keyword evidence="5" id="KW-0408">Iron</keyword>
<dbReference type="InterPro" id="IPR058240">
    <property type="entry name" value="rSAM_sf"/>
</dbReference>
<dbReference type="Pfam" id="PF04055">
    <property type="entry name" value="Radical_SAM"/>
    <property type="match status" value="1"/>
</dbReference>
<dbReference type="RefSeq" id="WP_003513065.1">
    <property type="nucleotide sequence ID" value="NZ_CP013828.1"/>
</dbReference>
<dbReference type="SFLD" id="SFLDS00029">
    <property type="entry name" value="Radical_SAM"/>
    <property type="match status" value="1"/>
</dbReference>
<dbReference type="InterPro" id="IPR013785">
    <property type="entry name" value="Aldolase_TIM"/>
</dbReference>
<dbReference type="InterPro" id="IPR007197">
    <property type="entry name" value="rSAM"/>
</dbReference>
<comment type="cofactor">
    <cofactor evidence="1">
        <name>[4Fe-4S] cluster</name>
        <dbReference type="ChEBI" id="CHEBI:49883"/>
    </cofactor>
</comment>
<evidence type="ECO:0000256" key="4">
    <source>
        <dbReference type="ARBA" id="ARBA00022723"/>
    </source>
</evidence>
<keyword evidence="4" id="KW-0479">Metal-binding</keyword>
<dbReference type="GO" id="GO:0051536">
    <property type="term" value="F:iron-sulfur cluster binding"/>
    <property type="evidence" value="ECO:0007669"/>
    <property type="project" value="UniProtKB-KW"/>
</dbReference>
<keyword evidence="6" id="KW-0411">Iron-sulfur</keyword>
<protein>
    <submittedName>
        <fullName evidence="8">Radical SAM protein with 4Fe4S-binding SPASM domain</fullName>
    </submittedName>
</protein>
<dbReference type="GO" id="GO:0003824">
    <property type="term" value="F:catalytic activity"/>
    <property type="evidence" value="ECO:0007669"/>
    <property type="project" value="InterPro"/>
</dbReference>
<dbReference type="SFLD" id="SFLDG01387">
    <property type="entry name" value="BtrN-like_SPASM_domain_contain"/>
    <property type="match status" value="1"/>
</dbReference>
<evidence type="ECO:0000313" key="8">
    <source>
        <dbReference type="EMBL" id="PFH01413.1"/>
    </source>
</evidence>
<reference evidence="8 9" key="1">
    <citation type="submission" date="2017-09" db="EMBL/GenBank/DDBJ databases">
        <title>Evaluation of Pacific Biosciences Sequencing Technology to Finishing C. thermocellum Genome Sequences.</title>
        <authorList>
            <person name="Brown S."/>
        </authorList>
    </citation>
    <scope>NUCLEOTIDE SEQUENCE [LARGE SCALE GENOMIC DNA]</scope>
    <source>
        <strain evidence="8 9">AD2</strain>
    </source>
</reference>
<dbReference type="PANTHER" id="PTHR11228">
    <property type="entry name" value="RADICAL SAM DOMAIN PROTEIN"/>
    <property type="match status" value="1"/>
</dbReference>
<dbReference type="PROSITE" id="PS51918">
    <property type="entry name" value="RADICAL_SAM"/>
    <property type="match status" value="1"/>
</dbReference>
<proteinExistence type="predicted"/>
<sequence>MASEIKPIYGTERIKLSKVIPLKTPFSIFVFPTTYCNFKCVYCAHSLGLDAMKKTYDFVPENMSMETYGKFIHQMKKFPDKLKMLCLMGQGEPLINKDIPVMVKMAKDAEIAERVEIISNGSLLDKTMSDRLIEAGLDTLRISLQGLNSKKYKDICGANINFDDFMDNIRYFYAHKNNTNLFVKIMDVCLEEGEEEKFYRLFEDCSDRMYIEKMLPAYDGVEITKNMKVEYDRYGRKHEKRNVCPLPFYMLGIFPNGDVEPCDTIYKPIVLGNINNSELIDMWNGEKLREFWKLQLKGNRLQNDKCKVCCAPDDVSHPEDVLDDDVEEILKRLETMESNI</sequence>
<dbReference type="SFLD" id="SFLDG01067">
    <property type="entry name" value="SPASM/twitch_domain_containing"/>
    <property type="match status" value="1"/>
</dbReference>
<keyword evidence="2" id="KW-0004">4Fe-4S</keyword>
<evidence type="ECO:0000256" key="2">
    <source>
        <dbReference type="ARBA" id="ARBA00022485"/>
    </source>
</evidence>
<comment type="caution">
    <text evidence="8">The sequence shown here is derived from an EMBL/GenBank/DDBJ whole genome shotgun (WGS) entry which is preliminary data.</text>
</comment>
<evidence type="ECO:0000256" key="5">
    <source>
        <dbReference type="ARBA" id="ARBA00023004"/>
    </source>
</evidence>
<feature type="domain" description="Radical SAM core" evidence="7">
    <location>
        <begin position="22"/>
        <end position="245"/>
    </location>
</feature>
<dbReference type="CDD" id="cd21109">
    <property type="entry name" value="SPASM"/>
    <property type="match status" value="1"/>
</dbReference>
<dbReference type="Pfam" id="PF13186">
    <property type="entry name" value="SPASM"/>
    <property type="match status" value="1"/>
</dbReference>
<dbReference type="Gene3D" id="3.20.20.70">
    <property type="entry name" value="Aldolase class I"/>
    <property type="match status" value="1"/>
</dbReference>
<gene>
    <name evidence="8" type="ORF">M972_11145</name>
</gene>
<keyword evidence="3" id="KW-0949">S-adenosyl-L-methionine</keyword>
<dbReference type="InterPro" id="IPR050377">
    <property type="entry name" value="Radical_SAM_PqqE_MftC-like"/>
</dbReference>